<dbReference type="HOGENOM" id="CLU_000604_1_1_12"/>
<dbReference type="EC" id="7.6.2.11" evidence="7"/>
<dbReference type="Gene3D" id="2.40.50.140">
    <property type="entry name" value="Nucleic acid-binding proteins"/>
    <property type="match status" value="1"/>
</dbReference>
<comment type="caution">
    <text evidence="9">The sequence shown here is derived from an EMBL/GenBank/DDBJ whole genome shotgun (WGS) entry which is preliminary data.</text>
</comment>
<evidence type="ECO:0000256" key="1">
    <source>
        <dbReference type="ARBA" id="ARBA00022448"/>
    </source>
</evidence>
<dbReference type="AlphaFoldDB" id="S3K2C9"/>
<evidence type="ECO:0000256" key="3">
    <source>
        <dbReference type="ARBA" id="ARBA00022741"/>
    </source>
</evidence>
<dbReference type="InterPro" id="IPR008995">
    <property type="entry name" value="Mo/tungstate-bd_C_term_dom"/>
</dbReference>
<keyword evidence="3 7" id="KW-0547">Nucleotide-binding</keyword>
<dbReference type="Gene3D" id="3.40.50.300">
    <property type="entry name" value="P-loop containing nucleotide triphosphate hydrolases"/>
    <property type="match status" value="1"/>
</dbReference>
<gene>
    <name evidence="7" type="primary">potA</name>
    <name evidence="9" type="ORF">HMPREF9194_01414</name>
</gene>
<dbReference type="OrthoDB" id="9802264at2"/>
<dbReference type="NCBIfam" id="TIGR01187">
    <property type="entry name" value="potA"/>
    <property type="match status" value="1"/>
</dbReference>
<evidence type="ECO:0000256" key="6">
    <source>
        <dbReference type="ARBA" id="ARBA00023136"/>
    </source>
</evidence>
<dbReference type="InterPro" id="IPR003593">
    <property type="entry name" value="AAA+_ATPase"/>
</dbReference>
<organism evidence="9 10">
    <name type="scientific">Treponema maltophilum ATCC 51939</name>
    <dbReference type="NCBI Taxonomy" id="1125699"/>
    <lineage>
        <taxon>Bacteria</taxon>
        <taxon>Pseudomonadati</taxon>
        <taxon>Spirochaetota</taxon>
        <taxon>Spirochaetia</taxon>
        <taxon>Spirochaetales</taxon>
        <taxon>Treponemataceae</taxon>
        <taxon>Treponema</taxon>
    </lineage>
</organism>
<comment type="similarity">
    <text evidence="7">Belongs to the ABC transporter superfamily. Spermidine/putrescine importer (TC 3.A.1.11.1) family.</text>
</comment>
<dbReference type="SUPFAM" id="SSF52540">
    <property type="entry name" value="P-loop containing nucleoside triphosphate hydrolases"/>
    <property type="match status" value="1"/>
</dbReference>
<keyword evidence="6 7" id="KW-0472">Membrane</keyword>
<evidence type="ECO:0000313" key="9">
    <source>
        <dbReference type="EMBL" id="EPF31081.1"/>
    </source>
</evidence>
<dbReference type="PANTHER" id="PTHR42781:SF4">
    <property type="entry name" value="SPERMIDINE_PUTRESCINE IMPORT ATP-BINDING PROTEIN POTA"/>
    <property type="match status" value="1"/>
</dbReference>
<dbReference type="Pfam" id="PF08402">
    <property type="entry name" value="TOBE_2"/>
    <property type="match status" value="1"/>
</dbReference>
<evidence type="ECO:0000256" key="7">
    <source>
        <dbReference type="RuleBase" id="RU364083"/>
    </source>
</evidence>
<name>S3K2C9_TREMA</name>
<dbReference type="eggNOG" id="COG3842">
    <property type="taxonomic scope" value="Bacteria"/>
</dbReference>
<dbReference type="GO" id="GO:0016887">
    <property type="term" value="F:ATP hydrolysis activity"/>
    <property type="evidence" value="ECO:0007669"/>
    <property type="project" value="InterPro"/>
</dbReference>
<sequence>MSHNVHISDAVKTYGNFNAVDHVTIDIKSGELFTLLGPSGCGKTTLLRMIAGFNSIEGGIISFDEKVINGIPAHKRNIGMVFQNYAIFPHLSVFENVAYGLKARKLKKDEIRERVLEALRMVQIEELKDRSPANMSGGQQQRVALARSIVIHPDILLMDEPLSNLDAKLRIQMRLTIKKVQKKLGITTIYVTHDQEEALAISDRIAVMKNGKIQQIGTPKEIYTKPANKFVACFIGTSNILDGRVDENRGGNAKISIADKIVLSAKLKTDYTGPVKISVRPEEFQINKEKNSAIAADGIAARVSLKTFLGDFINYEVVSESGETVEVNQYLKDIEKEFEIDETVSLNIAEHKFNVFDISADGWLLNE</sequence>
<keyword evidence="1 7" id="KW-0813">Transport</keyword>
<evidence type="ECO:0000256" key="5">
    <source>
        <dbReference type="ARBA" id="ARBA00022967"/>
    </source>
</evidence>
<reference evidence="9 10" key="1">
    <citation type="submission" date="2013-04" db="EMBL/GenBank/DDBJ databases">
        <title>The Genome Sequence of Treponema maltophilum ATCC 51939.</title>
        <authorList>
            <consortium name="The Broad Institute Genomics Platform"/>
            <person name="Earl A."/>
            <person name="Ward D."/>
            <person name="Feldgarden M."/>
            <person name="Gevers D."/>
            <person name="Leonetti C."/>
            <person name="Blanton J.M."/>
            <person name="Dewhirst F.E."/>
            <person name="Izard J."/>
            <person name="Walker B."/>
            <person name="Young S."/>
            <person name="Zeng Q."/>
            <person name="Gargeya S."/>
            <person name="Fitzgerald M."/>
            <person name="Haas B."/>
            <person name="Abouelleil A."/>
            <person name="Allen A.W."/>
            <person name="Alvarado L."/>
            <person name="Arachchi H.M."/>
            <person name="Berlin A.M."/>
            <person name="Chapman S.B."/>
            <person name="Gainer-Dewar J."/>
            <person name="Goldberg J."/>
            <person name="Griggs A."/>
            <person name="Gujja S."/>
            <person name="Hansen M."/>
            <person name="Howarth C."/>
            <person name="Imamovic A."/>
            <person name="Ireland A."/>
            <person name="Larimer J."/>
            <person name="McCowan C."/>
            <person name="Murphy C."/>
            <person name="Pearson M."/>
            <person name="Poon T.W."/>
            <person name="Priest M."/>
            <person name="Roberts A."/>
            <person name="Saif S."/>
            <person name="Shea T."/>
            <person name="Sisk P."/>
            <person name="Sykes S."/>
            <person name="Wortman J."/>
            <person name="Nusbaum C."/>
            <person name="Birren B."/>
        </authorList>
    </citation>
    <scope>NUCLEOTIDE SEQUENCE [LARGE SCALE GENOMIC DNA]</scope>
    <source>
        <strain evidence="9 10">ATCC 51939</strain>
    </source>
</reference>
<dbReference type="SMART" id="SM00382">
    <property type="entry name" value="AAA"/>
    <property type="match status" value="1"/>
</dbReference>
<dbReference type="PROSITE" id="PS00211">
    <property type="entry name" value="ABC_TRANSPORTER_1"/>
    <property type="match status" value="1"/>
</dbReference>
<comment type="function">
    <text evidence="7">Part of the ABC transporter complex PotABCD involved in spermidine/putrescine import. Responsible for energy coupling to the transport system.</text>
</comment>
<keyword evidence="5 7" id="KW-1278">Translocase</keyword>
<comment type="catalytic activity">
    <reaction evidence="7">
        <text>ATP + H2O + polyamine-[polyamine-binding protein]Side 1 = ADP + phosphate + polyamineSide 2 + [polyamine-binding protein]Side 1.</text>
        <dbReference type="EC" id="7.6.2.11"/>
    </reaction>
</comment>
<feature type="domain" description="ABC transporter" evidence="8">
    <location>
        <begin position="5"/>
        <end position="235"/>
    </location>
</feature>
<dbReference type="PANTHER" id="PTHR42781">
    <property type="entry name" value="SPERMIDINE/PUTRESCINE IMPORT ATP-BINDING PROTEIN POTA"/>
    <property type="match status" value="1"/>
</dbReference>
<dbReference type="InterPro" id="IPR013611">
    <property type="entry name" value="Transp-assoc_OB_typ2"/>
</dbReference>
<proteinExistence type="inferred from homology"/>
<dbReference type="InterPro" id="IPR050093">
    <property type="entry name" value="ABC_SmlMolc_Importer"/>
</dbReference>
<dbReference type="GO" id="GO:0015417">
    <property type="term" value="F:ABC-type polyamine transporter activity"/>
    <property type="evidence" value="ECO:0007669"/>
    <property type="project" value="UniProtKB-EC"/>
</dbReference>
<dbReference type="PATRIC" id="fig|1125699.3.peg.1424"/>
<dbReference type="InterPro" id="IPR005893">
    <property type="entry name" value="PotA-like"/>
</dbReference>
<dbReference type="STRING" id="1125699.HMPREF9194_01414"/>
<dbReference type="SUPFAM" id="SSF50331">
    <property type="entry name" value="MOP-like"/>
    <property type="match status" value="1"/>
</dbReference>
<dbReference type="InterPro" id="IPR027417">
    <property type="entry name" value="P-loop_NTPase"/>
</dbReference>
<keyword evidence="4 7" id="KW-0067">ATP-binding</keyword>
<dbReference type="InterPro" id="IPR003439">
    <property type="entry name" value="ABC_transporter-like_ATP-bd"/>
</dbReference>
<evidence type="ECO:0000256" key="4">
    <source>
        <dbReference type="ARBA" id="ARBA00022840"/>
    </source>
</evidence>
<dbReference type="InterPro" id="IPR012340">
    <property type="entry name" value="NA-bd_OB-fold"/>
</dbReference>
<dbReference type="PROSITE" id="PS50893">
    <property type="entry name" value="ABC_TRANSPORTER_2"/>
    <property type="match status" value="1"/>
</dbReference>
<accession>S3K2C9</accession>
<dbReference type="RefSeq" id="WP_016525692.1">
    <property type="nucleotide sequence ID" value="NZ_KE332518.1"/>
</dbReference>
<keyword evidence="10" id="KW-1185">Reference proteome</keyword>
<dbReference type="GO" id="GO:0005524">
    <property type="term" value="F:ATP binding"/>
    <property type="evidence" value="ECO:0007669"/>
    <property type="project" value="UniProtKB-KW"/>
</dbReference>
<comment type="subunit">
    <text evidence="7">The complex is composed of two ATP-binding proteins (PotA), two transmembrane proteins (PotB and PotC) and a solute-binding protein (PotD).</text>
</comment>
<protein>
    <recommendedName>
        <fullName evidence="7">Spermidine/putrescine import ATP-binding protein PotA</fullName>
        <ecNumber evidence="7">7.6.2.11</ecNumber>
    </recommendedName>
</protein>
<evidence type="ECO:0000313" key="10">
    <source>
        <dbReference type="Proteomes" id="UP000014541"/>
    </source>
</evidence>
<dbReference type="FunFam" id="3.40.50.300:FF:000042">
    <property type="entry name" value="Maltose/maltodextrin ABC transporter, ATP-binding protein"/>
    <property type="match status" value="1"/>
</dbReference>
<dbReference type="InterPro" id="IPR017871">
    <property type="entry name" value="ABC_transporter-like_CS"/>
</dbReference>
<dbReference type="Gene3D" id="2.40.50.100">
    <property type="match status" value="1"/>
</dbReference>
<evidence type="ECO:0000259" key="8">
    <source>
        <dbReference type="PROSITE" id="PS50893"/>
    </source>
</evidence>
<dbReference type="EMBL" id="ATFF01000006">
    <property type="protein sequence ID" value="EPF31081.1"/>
    <property type="molecule type" value="Genomic_DNA"/>
</dbReference>
<dbReference type="Proteomes" id="UP000014541">
    <property type="component" value="Unassembled WGS sequence"/>
</dbReference>
<evidence type="ECO:0000256" key="2">
    <source>
        <dbReference type="ARBA" id="ARBA00022475"/>
    </source>
</evidence>
<dbReference type="GO" id="GO:0043190">
    <property type="term" value="C:ATP-binding cassette (ABC) transporter complex"/>
    <property type="evidence" value="ECO:0007669"/>
    <property type="project" value="InterPro"/>
</dbReference>
<dbReference type="Pfam" id="PF00005">
    <property type="entry name" value="ABC_tran"/>
    <property type="match status" value="1"/>
</dbReference>
<keyword evidence="2 7" id="KW-1003">Cell membrane</keyword>